<organism evidence="2 3">
    <name type="scientific">Petrolisthes manimaculis</name>
    <dbReference type="NCBI Taxonomy" id="1843537"/>
    <lineage>
        <taxon>Eukaryota</taxon>
        <taxon>Metazoa</taxon>
        <taxon>Ecdysozoa</taxon>
        <taxon>Arthropoda</taxon>
        <taxon>Crustacea</taxon>
        <taxon>Multicrustacea</taxon>
        <taxon>Malacostraca</taxon>
        <taxon>Eumalacostraca</taxon>
        <taxon>Eucarida</taxon>
        <taxon>Decapoda</taxon>
        <taxon>Pleocyemata</taxon>
        <taxon>Anomura</taxon>
        <taxon>Galatheoidea</taxon>
        <taxon>Porcellanidae</taxon>
        <taxon>Petrolisthes</taxon>
    </lineage>
</organism>
<proteinExistence type="predicted"/>
<accession>A0AAE1NZ92</accession>
<name>A0AAE1NZ92_9EUCA</name>
<comment type="caution">
    <text evidence="2">The sequence shown here is derived from an EMBL/GenBank/DDBJ whole genome shotgun (WGS) entry which is preliminary data.</text>
</comment>
<sequence length="128" mass="13911">MLPSLMIPSSGDGYDNGEALGYMRASHHVTFTTTSSASKTVTGLILQALQHLKVSKRYHAKEDDLPNINRQSMGGSKGKINPRETSSSHGIGSVLLTLESSLRSFPDINLGNIPTSTPMTSRYQSFVW</sequence>
<dbReference type="EMBL" id="JAWZYT010003568">
    <property type="protein sequence ID" value="KAK4297802.1"/>
    <property type="molecule type" value="Genomic_DNA"/>
</dbReference>
<feature type="region of interest" description="Disordered" evidence="1">
    <location>
        <begin position="66"/>
        <end position="88"/>
    </location>
</feature>
<protein>
    <submittedName>
        <fullName evidence="2">Uncharacterized protein</fullName>
    </submittedName>
</protein>
<dbReference type="Proteomes" id="UP001292094">
    <property type="component" value="Unassembled WGS sequence"/>
</dbReference>
<reference evidence="2" key="1">
    <citation type="submission" date="2023-11" db="EMBL/GenBank/DDBJ databases">
        <title>Genome assemblies of two species of porcelain crab, Petrolisthes cinctipes and Petrolisthes manimaculis (Anomura: Porcellanidae).</title>
        <authorList>
            <person name="Angst P."/>
        </authorList>
    </citation>
    <scope>NUCLEOTIDE SEQUENCE</scope>
    <source>
        <strain evidence="2">PB745_02</strain>
        <tissue evidence="2">Gill</tissue>
    </source>
</reference>
<dbReference type="AlphaFoldDB" id="A0AAE1NZ92"/>
<gene>
    <name evidence="2" type="ORF">Pmani_029806</name>
</gene>
<keyword evidence="3" id="KW-1185">Reference proteome</keyword>
<evidence type="ECO:0000313" key="3">
    <source>
        <dbReference type="Proteomes" id="UP001292094"/>
    </source>
</evidence>
<evidence type="ECO:0000313" key="2">
    <source>
        <dbReference type="EMBL" id="KAK4297802.1"/>
    </source>
</evidence>
<evidence type="ECO:0000256" key="1">
    <source>
        <dbReference type="SAM" id="MobiDB-lite"/>
    </source>
</evidence>